<proteinExistence type="predicted"/>
<dbReference type="PANTHER" id="PTHR13398">
    <property type="entry name" value="GDP-FUCOSE PROTEIN O-FUCOSYLTRANSFERASE 2"/>
    <property type="match status" value="1"/>
</dbReference>
<feature type="region of interest" description="Disordered" evidence="4">
    <location>
        <begin position="227"/>
        <end position="249"/>
    </location>
</feature>
<feature type="region of interest" description="Disordered" evidence="4">
    <location>
        <begin position="65"/>
        <end position="137"/>
    </location>
</feature>
<keyword evidence="3" id="KW-0119">Carbohydrate metabolism</keyword>
<dbReference type="Gene3D" id="3.40.50.11350">
    <property type="match status" value="1"/>
</dbReference>
<feature type="compositionally biased region" description="Low complexity" evidence="4">
    <location>
        <begin position="180"/>
        <end position="191"/>
    </location>
</feature>
<dbReference type="AlphaFoldDB" id="A0A176VY27"/>
<comment type="caution">
    <text evidence="6">The sequence shown here is derived from an EMBL/GenBank/DDBJ whole genome shotgun (WGS) entry which is preliminary data.</text>
</comment>
<sequence>MTAGESGRDTPSMFPFAVKMPLAILISFLLLVGIWFTAPSALPPPRLTPSQLEAFLSTPVQLEAHKADNAPPQKSVSINGTSGPRQESNETALLEAEDPTLIGEVDGGRENSEILGQDQSPADSDSFNNTDTGPAQGLNKSALLQAEAPFLNEEFDNTTEDSDFSGLDQEPITPIAARRPGSSNYSYGPSPYSDPPQPPTTDVEESPFTDLSAVPAGQADAFYEASIQSPTPTPTPSPTPAPSPSSSSELEGKRYIVPLLSSFVGTGNQLMEYKSAAVVARTLNRTLCLIPFFGGPQRHFGYLGSNHYGLHLEDRYDLQELLKFVKIESIDVCIKECNGTLDRVWKLRTSRSSAWQYWFPRIPEAMAFFDRSFTKWTSPGEIARSIGPRNDEPEAKCVGLGGAFPGLRWRGAMWAAAAYMRHSKTIVGVSDVFQAKVLGNNSYISVHWRFEESNCNGHPLGLCFTRCNDGAVIGGGLKSPRFMELPTVMENLRAGSAFHGAGLTKEDVSAAIFDKAVEQNVQHVYLSTDGWLRGTVSIENVRWVVEDLRARGMTVAGLWEIQGLPNFEDGSFVFPNVMPALFGLDKGQTKVSNHMIALVEQEICGRSLVFLGSGQSSWSLAVFEARRSARRRSDLEEQLRANYSGSGRGPLSEEEHTAAVVASLYSDKHTAGPACRGSPFAPPETVEDEAPDGWLDFEACEKRIDLGGRCVRLVGGITI</sequence>
<keyword evidence="5" id="KW-0472">Membrane</keyword>
<reference evidence="6" key="1">
    <citation type="submission" date="2016-03" db="EMBL/GenBank/DDBJ databases">
        <title>Mechanisms controlling the formation of the plant cell surface in tip-growing cells are functionally conserved among land plants.</title>
        <authorList>
            <person name="Honkanen S."/>
            <person name="Jones V.A."/>
            <person name="Morieri G."/>
            <person name="Champion C."/>
            <person name="Hetherington A.J."/>
            <person name="Kelly S."/>
            <person name="Saint-Marcoux D."/>
            <person name="Proust H."/>
            <person name="Prescott H."/>
            <person name="Dolan L."/>
        </authorList>
    </citation>
    <scope>NUCLEOTIDE SEQUENCE [LARGE SCALE GENOMIC DNA]</scope>
    <source>
        <tissue evidence="6">Whole gametophyte</tissue>
    </source>
</reference>
<keyword evidence="5" id="KW-0812">Transmembrane</keyword>
<dbReference type="GO" id="GO:0046922">
    <property type="term" value="F:peptide-O-fucosyltransferase activity"/>
    <property type="evidence" value="ECO:0007669"/>
    <property type="project" value="InterPro"/>
</dbReference>
<evidence type="ECO:0000256" key="2">
    <source>
        <dbReference type="ARBA" id="ARBA00023253"/>
    </source>
</evidence>
<evidence type="ECO:0000256" key="4">
    <source>
        <dbReference type="SAM" id="MobiDB-lite"/>
    </source>
</evidence>
<feature type="region of interest" description="Disordered" evidence="4">
    <location>
        <begin position="156"/>
        <end position="207"/>
    </location>
</feature>
<keyword evidence="7" id="KW-1185">Reference proteome</keyword>
<evidence type="ECO:0000256" key="1">
    <source>
        <dbReference type="ARBA" id="ARBA00022679"/>
    </source>
</evidence>
<evidence type="ECO:0000313" key="7">
    <source>
        <dbReference type="Proteomes" id="UP000077202"/>
    </source>
</evidence>
<keyword evidence="1" id="KW-0808">Transferase</keyword>
<dbReference type="Proteomes" id="UP000077202">
    <property type="component" value="Unassembled WGS sequence"/>
</dbReference>
<keyword evidence="2" id="KW-0294">Fucose metabolism</keyword>
<dbReference type="GO" id="GO:0006004">
    <property type="term" value="P:fucose metabolic process"/>
    <property type="evidence" value="ECO:0007669"/>
    <property type="project" value="UniProtKB-KW"/>
</dbReference>
<evidence type="ECO:0000313" key="6">
    <source>
        <dbReference type="EMBL" id="OAE25055.1"/>
    </source>
</evidence>
<accession>A0A176VY27</accession>
<evidence type="ECO:0000256" key="5">
    <source>
        <dbReference type="SAM" id="Phobius"/>
    </source>
</evidence>
<feature type="compositionally biased region" description="Pro residues" evidence="4">
    <location>
        <begin position="231"/>
        <end position="243"/>
    </location>
</feature>
<protein>
    <submittedName>
        <fullName evidence="6">Uncharacterized protein</fullName>
    </submittedName>
</protein>
<feature type="compositionally biased region" description="Polar residues" evidence="4">
    <location>
        <begin position="72"/>
        <end position="91"/>
    </location>
</feature>
<feature type="transmembrane region" description="Helical" evidence="5">
    <location>
        <begin position="20"/>
        <end position="38"/>
    </location>
</feature>
<dbReference type="EMBL" id="LVLJ01002413">
    <property type="protein sequence ID" value="OAE25055.1"/>
    <property type="molecule type" value="Genomic_DNA"/>
</dbReference>
<dbReference type="CDD" id="cd11296">
    <property type="entry name" value="O-FucT_like"/>
    <property type="match status" value="1"/>
</dbReference>
<dbReference type="PANTHER" id="PTHR13398:SF8">
    <property type="entry name" value="O-FUCOSYLTRANSFERASE FAMILY PROTEIN"/>
    <property type="match status" value="1"/>
</dbReference>
<keyword evidence="5" id="KW-1133">Transmembrane helix</keyword>
<feature type="compositionally biased region" description="Polar residues" evidence="4">
    <location>
        <begin position="117"/>
        <end position="133"/>
    </location>
</feature>
<name>A0A176VY27_MARPO</name>
<dbReference type="InterPro" id="IPR045130">
    <property type="entry name" value="OFUT2-like"/>
</dbReference>
<evidence type="ECO:0000256" key="3">
    <source>
        <dbReference type="ARBA" id="ARBA00023277"/>
    </source>
</evidence>
<organism evidence="6 7">
    <name type="scientific">Marchantia polymorpha subsp. ruderalis</name>
    <dbReference type="NCBI Taxonomy" id="1480154"/>
    <lineage>
        <taxon>Eukaryota</taxon>
        <taxon>Viridiplantae</taxon>
        <taxon>Streptophyta</taxon>
        <taxon>Embryophyta</taxon>
        <taxon>Marchantiophyta</taxon>
        <taxon>Marchantiopsida</taxon>
        <taxon>Marchantiidae</taxon>
        <taxon>Marchantiales</taxon>
        <taxon>Marchantiaceae</taxon>
        <taxon>Marchantia</taxon>
    </lineage>
</organism>
<gene>
    <name evidence="6" type="ORF">AXG93_4094s1060</name>
</gene>